<gene>
    <name evidence="1" type="ORF">PN36_12745</name>
</gene>
<dbReference type="EMBL" id="JSZA02000040">
    <property type="protein sequence ID" value="KHD09144.1"/>
    <property type="molecule type" value="Genomic_DNA"/>
</dbReference>
<name>A0A0A6PFU6_9GAMM</name>
<proteinExistence type="predicted"/>
<dbReference type="Proteomes" id="UP000030428">
    <property type="component" value="Unassembled WGS sequence"/>
</dbReference>
<evidence type="ECO:0000313" key="1">
    <source>
        <dbReference type="EMBL" id="KHD09144.1"/>
    </source>
</evidence>
<comment type="caution">
    <text evidence="1">The sequence shown here is derived from an EMBL/GenBank/DDBJ whole genome shotgun (WGS) entry which is preliminary data.</text>
</comment>
<accession>A0A0A6PFU6</accession>
<dbReference type="AlphaFoldDB" id="A0A0A6PFU6"/>
<organism evidence="1 2">
    <name type="scientific">Candidatus Thiomargarita nelsonii</name>
    <dbReference type="NCBI Taxonomy" id="1003181"/>
    <lineage>
        <taxon>Bacteria</taxon>
        <taxon>Pseudomonadati</taxon>
        <taxon>Pseudomonadota</taxon>
        <taxon>Gammaproteobacteria</taxon>
        <taxon>Thiotrichales</taxon>
        <taxon>Thiotrichaceae</taxon>
        <taxon>Thiomargarita</taxon>
    </lineage>
</organism>
<evidence type="ECO:0000313" key="2">
    <source>
        <dbReference type="Proteomes" id="UP000030428"/>
    </source>
</evidence>
<protein>
    <submittedName>
        <fullName evidence="1">Uncharacterized protein</fullName>
    </submittedName>
</protein>
<sequence>MKKTEKSSKIKWHELFGQLLQDLLSPVDIEVLPESPLMSESPKVDVLLLKRDSSQWTTAQLALLPDGVRDTKATDILLEFKYSESLSDDAVQQTLTYDFLHRKHKEKKREEVQSFLLSATKPQKSTLKKLGYKSTNIPGVYRSQFRLIRQVVLLSLNELANEPHNAFVKCFRGKSFCAQKLLPLKPVIAKRKKKRLICWNRVDY</sequence>
<keyword evidence="2" id="KW-1185">Reference proteome</keyword>
<reference evidence="1 2" key="1">
    <citation type="journal article" date="2016" name="Front. Microbiol.">
        <title>Single-Cell (Meta-)Genomics of a Dimorphic Candidatus Thiomargarita nelsonii Reveals Genomic Plasticity.</title>
        <authorList>
            <person name="Flood B.E."/>
            <person name="Fliss P."/>
            <person name="Jones D.S."/>
            <person name="Dick G.J."/>
            <person name="Jain S."/>
            <person name="Kaster A.K."/>
            <person name="Winkel M."/>
            <person name="Mussmann M."/>
            <person name="Bailey J."/>
        </authorList>
    </citation>
    <scope>NUCLEOTIDE SEQUENCE [LARGE SCALE GENOMIC DNA]</scope>
    <source>
        <strain evidence="1">Hydrate Ridge</strain>
    </source>
</reference>